<dbReference type="Gene3D" id="1.10.1040.10">
    <property type="entry name" value="N-(1-d-carboxylethyl)-l-norvaline Dehydrogenase, domain 2"/>
    <property type="match status" value="1"/>
</dbReference>
<dbReference type="AlphaFoldDB" id="A0A7W6DLF1"/>
<dbReference type="InterPro" id="IPR013328">
    <property type="entry name" value="6PGD_dom2"/>
</dbReference>
<sequence>MKVAWIGLGQMGLPTAKAVAAGGHQVRAYDVKPPAEQDAQGLVLVGSPREAAQDADLVCLAVFSDDQVADVLTGPEGVLDLLKPGATVAVFTTGSIESIQAIAAGVPAGIAILDTCFSRMQSEMASGKLTLLVGGDADAIERNRPVFDTFARAIFHVGASGAGRAIKLVNNILFAGHIQLACDALRLAEGLGLERSSTAAALIQCSGASDVMARFVDEDPAGMLETVRRYMVKDVSAAMDAGDKAGVDLGALAAATATYIAK</sequence>
<dbReference type="InterPro" id="IPR006115">
    <property type="entry name" value="6PGDH_NADP-bd"/>
</dbReference>
<dbReference type="InterPro" id="IPR036291">
    <property type="entry name" value="NAD(P)-bd_dom_sf"/>
</dbReference>
<dbReference type="Pfam" id="PF14833">
    <property type="entry name" value="NAD_binding_11"/>
    <property type="match status" value="1"/>
</dbReference>
<evidence type="ECO:0000256" key="1">
    <source>
        <dbReference type="ARBA" id="ARBA00023002"/>
    </source>
</evidence>
<dbReference type="EMBL" id="JACIEB010000005">
    <property type="protein sequence ID" value="MBB3982767.1"/>
    <property type="molecule type" value="Genomic_DNA"/>
</dbReference>
<reference evidence="6 7" key="1">
    <citation type="submission" date="2020-08" db="EMBL/GenBank/DDBJ databases">
        <title>Genomic Encyclopedia of Type Strains, Phase IV (KMG-IV): sequencing the most valuable type-strain genomes for metagenomic binning, comparative biology and taxonomic classification.</title>
        <authorList>
            <person name="Goeker M."/>
        </authorList>
    </citation>
    <scope>NUCLEOTIDE SEQUENCE [LARGE SCALE GENOMIC DNA]</scope>
    <source>
        <strain evidence="6 7">DSM 29348</strain>
    </source>
</reference>
<dbReference type="Proteomes" id="UP000552757">
    <property type="component" value="Unassembled WGS sequence"/>
</dbReference>
<evidence type="ECO:0000256" key="2">
    <source>
        <dbReference type="ARBA" id="ARBA00023027"/>
    </source>
</evidence>
<dbReference type="SUPFAM" id="SSF48179">
    <property type="entry name" value="6-phosphogluconate dehydrogenase C-terminal domain-like"/>
    <property type="match status" value="1"/>
</dbReference>
<organism evidence="6 7">
    <name type="scientific">Sphingobium fontiphilum</name>
    <dbReference type="NCBI Taxonomy" id="944425"/>
    <lineage>
        <taxon>Bacteria</taxon>
        <taxon>Pseudomonadati</taxon>
        <taxon>Pseudomonadota</taxon>
        <taxon>Alphaproteobacteria</taxon>
        <taxon>Sphingomonadales</taxon>
        <taxon>Sphingomonadaceae</taxon>
        <taxon>Sphingobium</taxon>
    </lineage>
</organism>
<evidence type="ECO:0000259" key="4">
    <source>
        <dbReference type="Pfam" id="PF03446"/>
    </source>
</evidence>
<feature type="domain" description="6-phosphogluconate dehydrogenase NADP-binding" evidence="4">
    <location>
        <begin position="2"/>
        <end position="158"/>
    </location>
</feature>
<dbReference type="InterPro" id="IPR008927">
    <property type="entry name" value="6-PGluconate_DH-like_C_sf"/>
</dbReference>
<gene>
    <name evidence="6" type="ORF">GGR44_002433</name>
</gene>
<accession>A0A7W6DLF1</accession>
<dbReference type="InterPro" id="IPR029154">
    <property type="entry name" value="HIBADH-like_NADP-bd"/>
</dbReference>
<dbReference type="GO" id="GO:0050661">
    <property type="term" value="F:NADP binding"/>
    <property type="evidence" value="ECO:0007669"/>
    <property type="project" value="InterPro"/>
</dbReference>
<evidence type="ECO:0000313" key="7">
    <source>
        <dbReference type="Proteomes" id="UP000552757"/>
    </source>
</evidence>
<dbReference type="Gene3D" id="3.40.50.720">
    <property type="entry name" value="NAD(P)-binding Rossmann-like Domain"/>
    <property type="match status" value="1"/>
</dbReference>
<dbReference type="SUPFAM" id="SSF51735">
    <property type="entry name" value="NAD(P)-binding Rossmann-fold domains"/>
    <property type="match status" value="1"/>
</dbReference>
<dbReference type="GO" id="GO:0051287">
    <property type="term" value="F:NAD binding"/>
    <property type="evidence" value="ECO:0007669"/>
    <property type="project" value="InterPro"/>
</dbReference>
<dbReference type="PANTHER" id="PTHR43060">
    <property type="entry name" value="3-HYDROXYISOBUTYRATE DEHYDROGENASE-LIKE 1, MITOCHONDRIAL-RELATED"/>
    <property type="match status" value="1"/>
</dbReference>
<dbReference type="PIRSF" id="PIRSF000103">
    <property type="entry name" value="HIBADH"/>
    <property type="match status" value="1"/>
</dbReference>
<keyword evidence="1" id="KW-0560">Oxidoreductase</keyword>
<keyword evidence="7" id="KW-1185">Reference proteome</keyword>
<dbReference type="InterPro" id="IPR015815">
    <property type="entry name" value="HIBADH-related"/>
</dbReference>
<evidence type="ECO:0000313" key="6">
    <source>
        <dbReference type="EMBL" id="MBB3982767.1"/>
    </source>
</evidence>
<keyword evidence="2" id="KW-0520">NAD</keyword>
<proteinExistence type="predicted"/>
<evidence type="ECO:0000256" key="3">
    <source>
        <dbReference type="PIRSR" id="PIRSR000103-1"/>
    </source>
</evidence>
<dbReference type="Pfam" id="PF03446">
    <property type="entry name" value="NAD_binding_2"/>
    <property type="match status" value="1"/>
</dbReference>
<name>A0A7W6DLF1_9SPHN</name>
<dbReference type="GO" id="GO:0016491">
    <property type="term" value="F:oxidoreductase activity"/>
    <property type="evidence" value="ECO:0007669"/>
    <property type="project" value="UniProtKB-KW"/>
</dbReference>
<protein>
    <submittedName>
        <fullName evidence="6">3-hydroxyisobutyrate dehydrogenase-like beta-hydroxyacid dehydrogenase</fullName>
    </submittedName>
</protein>
<feature type="domain" description="3-hydroxyisobutyrate dehydrogenase-like NAD-binding" evidence="5">
    <location>
        <begin position="161"/>
        <end position="259"/>
    </location>
</feature>
<comment type="caution">
    <text evidence="6">The sequence shown here is derived from an EMBL/GenBank/DDBJ whole genome shotgun (WGS) entry which is preliminary data.</text>
</comment>
<evidence type="ECO:0000259" key="5">
    <source>
        <dbReference type="Pfam" id="PF14833"/>
    </source>
</evidence>
<feature type="active site" evidence="3">
    <location>
        <position position="167"/>
    </location>
</feature>
<dbReference type="PANTHER" id="PTHR43060:SF15">
    <property type="entry name" value="3-HYDROXYISOBUTYRATE DEHYDROGENASE-LIKE 1, MITOCHONDRIAL-RELATED"/>
    <property type="match status" value="1"/>
</dbReference>